<dbReference type="HOGENOM" id="CLU_1618824_0_0_1"/>
<dbReference type="VEuPathDB" id="FungiDB:PV07_05852"/>
<feature type="compositionally biased region" description="Basic and acidic residues" evidence="1">
    <location>
        <begin position="105"/>
        <end position="119"/>
    </location>
</feature>
<proteinExistence type="predicted"/>
<evidence type="ECO:0000313" key="3">
    <source>
        <dbReference type="Proteomes" id="UP000054466"/>
    </source>
</evidence>
<evidence type="ECO:0000256" key="1">
    <source>
        <dbReference type="SAM" id="MobiDB-lite"/>
    </source>
</evidence>
<dbReference type="Proteomes" id="UP000054466">
    <property type="component" value="Unassembled WGS sequence"/>
</dbReference>
<feature type="region of interest" description="Disordered" evidence="1">
    <location>
        <begin position="81"/>
        <end position="164"/>
    </location>
</feature>
<dbReference type="AlphaFoldDB" id="A0A0D1ZQ07"/>
<reference evidence="2 3" key="1">
    <citation type="submission" date="2015-01" db="EMBL/GenBank/DDBJ databases">
        <title>The Genome Sequence of Cladophialophora immunda CBS83496.</title>
        <authorList>
            <consortium name="The Broad Institute Genomics Platform"/>
            <person name="Cuomo C."/>
            <person name="de Hoog S."/>
            <person name="Gorbushina A."/>
            <person name="Stielow B."/>
            <person name="Teixiera M."/>
            <person name="Abouelleil A."/>
            <person name="Chapman S.B."/>
            <person name="Priest M."/>
            <person name="Young S.K."/>
            <person name="Wortman J."/>
            <person name="Nusbaum C."/>
            <person name="Birren B."/>
        </authorList>
    </citation>
    <scope>NUCLEOTIDE SEQUENCE [LARGE SCALE GENOMIC DNA]</scope>
    <source>
        <strain evidence="2 3">CBS 83496</strain>
    </source>
</reference>
<evidence type="ECO:0008006" key="4">
    <source>
        <dbReference type="Google" id="ProtNLM"/>
    </source>
</evidence>
<feature type="compositionally biased region" description="Basic residues" evidence="1">
    <location>
        <begin position="149"/>
        <end position="164"/>
    </location>
</feature>
<gene>
    <name evidence="2" type="ORF">PV07_05852</name>
</gene>
<dbReference type="GeneID" id="27345046"/>
<keyword evidence="3" id="KW-1185">Reference proteome</keyword>
<feature type="compositionally biased region" description="Low complexity" evidence="1">
    <location>
        <begin position="126"/>
        <end position="135"/>
    </location>
</feature>
<sequence>MGKNYEEVAKVLVVDVELLKSTTAGLPAEEIATRISYSVWWSRLWTLQEAVFATEFQFQFQNTGLDGKDLVGRSDAARDVPDWMVGVTPPAPWDPRANTDDYLGEDAHDKNDIKKDDGLKPIVGASQIQQGIRQSQGEEDGLQGQYLGRAKHLLHGRHKPALRS</sequence>
<protein>
    <recommendedName>
        <fullName evidence="4">Heterokaryon incompatibility domain-containing protein</fullName>
    </recommendedName>
</protein>
<dbReference type="STRING" id="569365.A0A0D1ZQ07"/>
<organism evidence="2 3">
    <name type="scientific">Cladophialophora immunda</name>
    <dbReference type="NCBI Taxonomy" id="569365"/>
    <lineage>
        <taxon>Eukaryota</taxon>
        <taxon>Fungi</taxon>
        <taxon>Dikarya</taxon>
        <taxon>Ascomycota</taxon>
        <taxon>Pezizomycotina</taxon>
        <taxon>Eurotiomycetes</taxon>
        <taxon>Chaetothyriomycetidae</taxon>
        <taxon>Chaetothyriales</taxon>
        <taxon>Herpotrichiellaceae</taxon>
        <taxon>Cladophialophora</taxon>
    </lineage>
</organism>
<dbReference type="RefSeq" id="XP_016250292.1">
    <property type="nucleotide sequence ID" value="XM_016392773.1"/>
</dbReference>
<name>A0A0D1ZQ07_9EURO</name>
<dbReference type="OrthoDB" id="2426273at2759"/>
<dbReference type="EMBL" id="KN847042">
    <property type="protein sequence ID" value="KIW30076.1"/>
    <property type="molecule type" value="Genomic_DNA"/>
</dbReference>
<evidence type="ECO:0000313" key="2">
    <source>
        <dbReference type="EMBL" id="KIW30076.1"/>
    </source>
</evidence>
<accession>A0A0D1ZQ07</accession>